<sequence>MDRPGTLSVMGRVWVTDRSGNSRWGVSAPGRAVVLLGVLAAVIAGCSAGPSARPDVAVERAPAPAAPTEDAPGEEPAGPPEPQAPLTDLAWVPCAPERIAALGVGDVPGITIDCAAFDAPIDASGERPGTFTAGAMRARTPETPADAPPLVLTSGSDTPSGTQLGQLLRSGLGDLAREHPIVAVDRRGIGSSTPIDCLPPDTRNGLRTLAAGETDRVGTLSELAVAATISCTDYLQPHELAFGADSAATDLDALRSAWGVDTLALLGTGNGATVALSYAAQFPDRVSRLVLDSPEPVLADAATATDLRLQGLEAALDAFARQCTAQACALGPDPRAAIDGVVRAAATGTLGDLTAPPVVAALSAALAQPDPRARVDSLAEPFSAAVRGDTAPLRALAADAGPSDGQWVARCSDTTQWPSPDRVRSLVDEWGEQYPVFGETAALRMLACSAWPSSTAPSLPDALGVPVLALSGLADPAVGSAASAATGAISSTGAPVSTLTWHGSGHPATSSECARRAIGTYLADGTLPPNGGACPA</sequence>
<evidence type="ECO:0000256" key="2">
    <source>
        <dbReference type="ARBA" id="ARBA00022729"/>
    </source>
</evidence>
<dbReference type="Pfam" id="PF08386">
    <property type="entry name" value="Abhydrolase_4"/>
    <property type="match status" value="1"/>
</dbReference>
<evidence type="ECO:0000259" key="5">
    <source>
        <dbReference type="Pfam" id="PF00561"/>
    </source>
</evidence>
<dbReference type="InterPro" id="IPR013595">
    <property type="entry name" value="Pept_S33_TAP-like_C"/>
</dbReference>
<evidence type="ECO:0000256" key="1">
    <source>
        <dbReference type="ARBA" id="ARBA00010088"/>
    </source>
</evidence>
<dbReference type="PATRIC" id="fig|1273125.3.peg.2638"/>
<dbReference type="SUPFAM" id="SSF53474">
    <property type="entry name" value="alpha/beta-Hydrolases"/>
    <property type="match status" value="1"/>
</dbReference>
<keyword evidence="2" id="KW-0732">Signal</keyword>
<name>R7WKQ3_9NOCA</name>
<accession>R7WKQ3</accession>
<dbReference type="PANTHER" id="PTHR43248:SF29">
    <property type="entry name" value="TRIPEPTIDYL AMINOPEPTIDASE"/>
    <property type="match status" value="1"/>
</dbReference>
<dbReference type="InterPro" id="IPR000073">
    <property type="entry name" value="AB_hydrolase_1"/>
</dbReference>
<dbReference type="PANTHER" id="PTHR43248">
    <property type="entry name" value="2-SUCCINYL-6-HYDROXY-2,4-CYCLOHEXADIENE-1-CARBOXYLATE SYNTHASE"/>
    <property type="match status" value="1"/>
</dbReference>
<feature type="domain" description="AB hydrolase-1" evidence="5">
    <location>
        <begin position="174"/>
        <end position="312"/>
    </location>
</feature>
<evidence type="ECO:0000313" key="8">
    <source>
        <dbReference type="Proteomes" id="UP000013525"/>
    </source>
</evidence>
<feature type="compositionally biased region" description="Low complexity" evidence="4">
    <location>
        <begin position="52"/>
        <end position="76"/>
    </location>
</feature>
<comment type="similarity">
    <text evidence="1">Belongs to the peptidase S33 family.</text>
</comment>
<dbReference type="GO" id="GO:0006508">
    <property type="term" value="P:proteolysis"/>
    <property type="evidence" value="ECO:0007669"/>
    <property type="project" value="UniProtKB-KW"/>
</dbReference>
<dbReference type="GO" id="GO:0008233">
    <property type="term" value="F:peptidase activity"/>
    <property type="evidence" value="ECO:0007669"/>
    <property type="project" value="UniProtKB-KW"/>
</dbReference>
<proteinExistence type="inferred from homology"/>
<comment type="caution">
    <text evidence="7">The sequence shown here is derived from an EMBL/GenBank/DDBJ whole genome shotgun (WGS) entry which is preliminary data.</text>
</comment>
<keyword evidence="3" id="KW-0378">Hydrolase</keyword>
<dbReference type="EMBL" id="APMY01000079">
    <property type="protein sequence ID" value="EOM75855.1"/>
    <property type="molecule type" value="Genomic_DNA"/>
</dbReference>
<feature type="region of interest" description="Disordered" evidence="4">
    <location>
        <begin position="50"/>
        <end position="87"/>
    </location>
</feature>
<dbReference type="Pfam" id="PF00561">
    <property type="entry name" value="Abhydrolase_1"/>
    <property type="match status" value="1"/>
</dbReference>
<dbReference type="RefSeq" id="WP_010838811.1">
    <property type="nucleotide sequence ID" value="NZ_APMY01000079.1"/>
</dbReference>
<keyword evidence="7" id="KW-0645">Protease</keyword>
<protein>
    <submittedName>
        <fullName evidence="7">Protease</fullName>
    </submittedName>
</protein>
<evidence type="ECO:0000259" key="6">
    <source>
        <dbReference type="Pfam" id="PF08386"/>
    </source>
</evidence>
<dbReference type="InterPro" id="IPR029058">
    <property type="entry name" value="AB_hydrolase_fold"/>
</dbReference>
<dbReference type="Gene3D" id="3.40.50.1820">
    <property type="entry name" value="alpha/beta hydrolase"/>
    <property type="match status" value="1"/>
</dbReference>
<dbReference type="InterPro" id="IPR051601">
    <property type="entry name" value="Serine_prot/Carboxylest_S33"/>
</dbReference>
<feature type="domain" description="Peptidase S33 tripeptidyl aminopeptidase-like C-terminal" evidence="6">
    <location>
        <begin position="434"/>
        <end position="534"/>
    </location>
</feature>
<dbReference type="AlphaFoldDB" id="R7WKQ3"/>
<evidence type="ECO:0000313" key="7">
    <source>
        <dbReference type="EMBL" id="EOM75855.1"/>
    </source>
</evidence>
<dbReference type="Proteomes" id="UP000013525">
    <property type="component" value="Unassembled WGS sequence"/>
</dbReference>
<feature type="region of interest" description="Disordered" evidence="4">
    <location>
        <begin position="140"/>
        <end position="160"/>
    </location>
</feature>
<keyword evidence="8" id="KW-1185">Reference proteome</keyword>
<evidence type="ECO:0000256" key="3">
    <source>
        <dbReference type="ARBA" id="ARBA00022801"/>
    </source>
</evidence>
<organism evidence="7 8">
    <name type="scientific">Rhodococcus rhodnii LMG 5362</name>
    <dbReference type="NCBI Taxonomy" id="1273125"/>
    <lineage>
        <taxon>Bacteria</taxon>
        <taxon>Bacillati</taxon>
        <taxon>Actinomycetota</taxon>
        <taxon>Actinomycetes</taxon>
        <taxon>Mycobacteriales</taxon>
        <taxon>Nocardiaceae</taxon>
        <taxon>Rhodococcus</taxon>
    </lineage>
</organism>
<reference evidence="7 8" key="1">
    <citation type="journal article" date="2013" name="Genome Announc.">
        <title>Draft Genome Sequence of Rhodococcus rhodnii Strain LMG5362, a Symbiont of Rhodnius prolixus (Hemiptera, Reduviidae, Triatominae), the Principle Vector of Trypanosoma cruzi.</title>
        <authorList>
            <person name="Pachebat J.A."/>
            <person name="van Keulen G."/>
            <person name="Whitten M.M."/>
            <person name="Girdwood S."/>
            <person name="Del Sol R."/>
            <person name="Dyson P.J."/>
            <person name="Facey P.D."/>
        </authorList>
    </citation>
    <scope>NUCLEOTIDE SEQUENCE [LARGE SCALE GENOMIC DNA]</scope>
    <source>
        <strain evidence="7 8">LMG 5362</strain>
    </source>
</reference>
<evidence type="ECO:0000256" key="4">
    <source>
        <dbReference type="SAM" id="MobiDB-lite"/>
    </source>
</evidence>
<dbReference type="eggNOG" id="COG0596">
    <property type="taxonomic scope" value="Bacteria"/>
</dbReference>
<gene>
    <name evidence="7" type="ORF">Rrhod_2761</name>
</gene>